<geneLocation type="plasmid" evidence="1 2">
    <name>unnamed</name>
</geneLocation>
<name>A0ABX7DC78_SERLI</name>
<organism evidence="1 2">
    <name type="scientific">Serratia liquefaciens</name>
    <dbReference type="NCBI Taxonomy" id="614"/>
    <lineage>
        <taxon>Bacteria</taxon>
        <taxon>Pseudomonadati</taxon>
        <taxon>Pseudomonadota</taxon>
        <taxon>Gammaproteobacteria</taxon>
        <taxon>Enterobacterales</taxon>
        <taxon>Yersiniaceae</taxon>
        <taxon>Serratia</taxon>
    </lineage>
</organism>
<gene>
    <name evidence="1" type="ORF">I6I38_25550</name>
</gene>
<keyword evidence="1" id="KW-0614">Plasmid</keyword>
<sequence>MFSGTVPRGAAAKVVARIRQHDWNRNSALVALRQRGYIPYRRRNDPSYTPKPMRVSTREESRRALTALSLALAANCDYNPDADYPFEIIAPFEEIARAIGVLHIYESGRKSCDVATHARDVMEELDYLVVHRAWDADAGQYKAMRIFLTERFFTSRGISVEEIRLWLHGYRQWAIVNGLTESLRKKHERHQLRMARLGIDIDSHHSLKNRLRQIKRWVVSPDLLQEKKAIVEDLGKELDVLASKMRTRNGNGKIVNRYQMTWVRWSTSAEAHPIKIMQFKRVLTDEHPSLERDDPEQYYRLLLERAGVLH</sequence>
<dbReference type="EMBL" id="CP068149">
    <property type="protein sequence ID" value="QQU58076.1"/>
    <property type="molecule type" value="Genomic_DNA"/>
</dbReference>
<protein>
    <submittedName>
        <fullName evidence="1">Replication protein</fullName>
    </submittedName>
</protein>
<keyword evidence="2" id="KW-1185">Reference proteome</keyword>
<evidence type="ECO:0000313" key="2">
    <source>
        <dbReference type="Proteomes" id="UP000595237"/>
    </source>
</evidence>
<dbReference type="Proteomes" id="UP000595237">
    <property type="component" value="Plasmid unnamed"/>
</dbReference>
<proteinExistence type="predicted"/>
<evidence type="ECO:0000313" key="1">
    <source>
        <dbReference type="EMBL" id="QQU58076.1"/>
    </source>
</evidence>
<accession>A0ABX7DC78</accession>
<reference evidence="1 2" key="1">
    <citation type="submission" date="2021-01" db="EMBL/GenBank/DDBJ databases">
        <title>FDA dAtabase for Regulatory Grade micrObial Sequences (FDA-ARGOS): Supporting development and validation of Infectious Disease Dx tests.</title>
        <authorList>
            <person name="Blissenbach B."/>
            <person name="Krut O."/>
            <person name="Tallon L."/>
            <person name="Sadzewicz L."/>
            <person name="Zhao X."/>
            <person name="Boylan J."/>
            <person name="Ott S."/>
            <person name="Bowen H."/>
            <person name="Vavikolanu K."/>
            <person name="Mehta A."/>
            <person name="Aluvathingal J."/>
            <person name="Nadendla S."/>
            <person name="Yan Y."/>
            <person name="Sichtig H."/>
        </authorList>
    </citation>
    <scope>NUCLEOTIDE SEQUENCE [LARGE SCALE GENOMIC DNA]</scope>
    <source>
        <strain evidence="1 2">FDAARGOS_1081</strain>
        <plasmid evidence="1 2">unnamed</plasmid>
    </source>
</reference>